<keyword evidence="3" id="KW-0808">Transferase</keyword>
<keyword evidence="3" id="KW-0012">Acyltransferase</keyword>
<feature type="transmembrane region" description="Helical" evidence="1">
    <location>
        <begin position="143"/>
        <end position="161"/>
    </location>
</feature>
<dbReference type="Pfam" id="PF01757">
    <property type="entry name" value="Acyl_transf_3"/>
    <property type="match status" value="1"/>
</dbReference>
<feature type="transmembrane region" description="Helical" evidence="1">
    <location>
        <begin position="74"/>
        <end position="92"/>
    </location>
</feature>
<feature type="transmembrane region" description="Helical" evidence="1">
    <location>
        <begin position="198"/>
        <end position="221"/>
    </location>
</feature>
<proteinExistence type="predicted"/>
<dbReference type="Proteomes" id="UP001470288">
    <property type="component" value="Unassembled WGS sequence"/>
</dbReference>
<reference evidence="3 4" key="1">
    <citation type="submission" date="2024-03" db="EMBL/GenBank/DDBJ databases">
        <title>Human intestinal bacterial collection.</title>
        <authorList>
            <person name="Pauvert C."/>
            <person name="Hitch T.C.A."/>
            <person name="Clavel T."/>
        </authorList>
    </citation>
    <scope>NUCLEOTIDE SEQUENCE [LARGE SCALE GENOMIC DNA]</scope>
    <source>
        <strain evidence="3 4">CLA-AA-H78B</strain>
    </source>
</reference>
<dbReference type="InterPro" id="IPR002656">
    <property type="entry name" value="Acyl_transf_3_dom"/>
</dbReference>
<evidence type="ECO:0000313" key="3">
    <source>
        <dbReference type="EMBL" id="MEQ2579190.1"/>
    </source>
</evidence>
<evidence type="ECO:0000259" key="2">
    <source>
        <dbReference type="Pfam" id="PF01757"/>
    </source>
</evidence>
<organism evidence="3 4">
    <name type="scientific">Hominiventricola aquisgranensis</name>
    <dbReference type="NCBI Taxonomy" id="3133164"/>
    <lineage>
        <taxon>Bacteria</taxon>
        <taxon>Bacillati</taxon>
        <taxon>Bacillota</taxon>
        <taxon>Clostridia</taxon>
        <taxon>Lachnospirales</taxon>
        <taxon>Lachnospiraceae</taxon>
        <taxon>Hominiventricola</taxon>
    </lineage>
</organism>
<name>A0ABV1I494_9FIRM</name>
<feature type="domain" description="Acyltransferase 3" evidence="2">
    <location>
        <begin position="6"/>
        <end position="310"/>
    </location>
</feature>
<keyword evidence="4" id="KW-1185">Reference proteome</keyword>
<dbReference type="GO" id="GO:0016746">
    <property type="term" value="F:acyltransferase activity"/>
    <property type="evidence" value="ECO:0007669"/>
    <property type="project" value="UniProtKB-KW"/>
</dbReference>
<keyword evidence="1" id="KW-0472">Membrane</keyword>
<feature type="transmembrane region" description="Helical" evidence="1">
    <location>
        <begin position="289"/>
        <end position="310"/>
    </location>
</feature>
<keyword evidence="1" id="KW-1133">Transmembrane helix</keyword>
<feature type="transmembrane region" description="Helical" evidence="1">
    <location>
        <begin position="227"/>
        <end position="247"/>
    </location>
</feature>
<feature type="transmembrane region" description="Helical" evidence="1">
    <location>
        <begin position="12"/>
        <end position="32"/>
    </location>
</feature>
<gene>
    <name evidence="3" type="ORF">WMO62_10195</name>
</gene>
<evidence type="ECO:0000313" key="4">
    <source>
        <dbReference type="Proteomes" id="UP001470288"/>
    </source>
</evidence>
<protein>
    <submittedName>
        <fullName evidence="3">Acyltransferase</fullName>
        <ecNumber evidence="3">2.3.1.-</ecNumber>
    </submittedName>
</protein>
<evidence type="ECO:0000256" key="1">
    <source>
        <dbReference type="SAM" id="Phobius"/>
    </source>
</evidence>
<sequence>MNRKSGIELLRILCMFGIVYMHTFGSMLETVHGGNMALAVFENALFNCGVSCFVLISGYFGIKKNTRRLIKLDLTVIFFSLTATICTTVMGWDAISKTDWIKAIFPVITRRYWFMTCYIVLMLLAPYINQIPEKMEKKEFEKLLLLCVTVFSVIPSIFFIADNVTADSGKGLANMILMYLIGRYIRKYKEDAVPKRKAAILAYVGVAATFVLNMVLSLIRGTCTGNFARDCSVTILFSSIFIFLWFKSLKLQSGIINKLAQNVLACYVFEGTVRKFLNGYVTVEAYETVWYLFAVVAVYALVVLAICFVINTVRNCTVGKIEDMVLDRYFKIEK</sequence>
<feature type="transmembrane region" description="Helical" evidence="1">
    <location>
        <begin position="44"/>
        <end position="62"/>
    </location>
</feature>
<feature type="transmembrane region" description="Helical" evidence="1">
    <location>
        <begin position="112"/>
        <end position="131"/>
    </location>
</feature>
<dbReference type="RefSeq" id="WP_349144589.1">
    <property type="nucleotide sequence ID" value="NZ_JBBMFC010000016.1"/>
</dbReference>
<comment type="caution">
    <text evidence="3">The sequence shown here is derived from an EMBL/GenBank/DDBJ whole genome shotgun (WGS) entry which is preliminary data.</text>
</comment>
<dbReference type="EMBL" id="JBBMFC010000016">
    <property type="protein sequence ID" value="MEQ2579190.1"/>
    <property type="molecule type" value="Genomic_DNA"/>
</dbReference>
<accession>A0ABV1I494</accession>
<keyword evidence="1" id="KW-0812">Transmembrane</keyword>
<dbReference type="EC" id="2.3.1.-" evidence="3"/>